<dbReference type="OrthoDB" id="10029326at2759"/>
<keyword evidence="8 11" id="KW-0472">Membrane</keyword>
<feature type="transmembrane region" description="Helical" evidence="11">
    <location>
        <begin position="241"/>
        <end position="264"/>
    </location>
</feature>
<organism evidence="14 15">
    <name type="scientific">Amanita thiersii Skay4041</name>
    <dbReference type="NCBI Taxonomy" id="703135"/>
    <lineage>
        <taxon>Eukaryota</taxon>
        <taxon>Fungi</taxon>
        <taxon>Dikarya</taxon>
        <taxon>Basidiomycota</taxon>
        <taxon>Agaricomycotina</taxon>
        <taxon>Agaricomycetes</taxon>
        <taxon>Agaricomycetidae</taxon>
        <taxon>Agaricales</taxon>
        <taxon>Pluteineae</taxon>
        <taxon>Amanitaceae</taxon>
        <taxon>Amanita</taxon>
    </lineage>
</organism>
<evidence type="ECO:0000256" key="5">
    <source>
        <dbReference type="ARBA" id="ARBA00022729"/>
    </source>
</evidence>
<keyword evidence="4 11" id="KW-0812">Transmembrane</keyword>
<evidence type="ECO:0000256" key="10">
    <source>
        <dbReference type="SAM" id="MobiDB-lite"/>
    </source>
</evidence>
<evidence type="ECO:0000256" key="1">
    <source>
        <dbReference type="ARBA" id="ARBA00004115"/>
    </source>
</evidence>
<dbReference type="EMBL" id="KZ302001">
    <property type="protein sequence ID" value="PFH50556.1"/>
    <property type="molecule type" value="Genomic_DNA"/>
</dbReference>
<feature type="region of interest" description="Disordered" evidence="10">
    <location>
        <begin position="202"/>
        <end position="222"/>
    </location>
</feature>
<evidence type="ECO:0000256" key="8">
    <source>
        <dbReference type="ARBA" id="ARBA00023136"/>
    </source>
</evidence>
<reference evidence="14 15" key="1">
    <citation type="submission" date="2014-02" db="EMBL/GenBank/DDBJ databases">
        <title>Transposable element dynamics among asymbiotic and ectomycorrhizal Amanita fungi.</title>
        <authorList>
            <consortium name="DOE Joint Genome Institute"/>
            <person name="Hess J."/>
            <person name="Skrede I."/>
            <person name="Wolfe B."/>
            <person name="LaButti K."/>
            <person name="Ohm R.A."/>
            <person name="Grigoriev I.V."/>
            <person name="Pringle A."/>
        </authorList>
    </citation>
    <scope>NUCLEOTIDE SEQUENCE [LARGE SCALE GENOMIC DNA]</scope>
    <source>
        <strain evidence="14 15">SKay4041</strain>
    </source>
</reference>
<proteinExistence type="inferred from homology"/>
<dbReference type="Proteomes" id="UP000242287">
    <property type="component" value="Unassembled WGS sequence"/>
</dbReference>
<dbReference type="AlphaFoldDB" id="A0A2A9NS15"/>
<evidence type="ECO:0000256" key="6">
    <source>
        <dbReference type="ARBA" id="ARBA00022824"/>
    </source>
</evidence>
<evidence type="ECO:0000256" key="11">
    <source>
        <dbReference type="SAM" id="Phobius"/>
    </source>
</evidence>
<dbReference type="GO" id="GO:0005789">
    <property type="term" value="C:endoplasmic reticulum membrane"/>
    <property type="evidence" value="ECO:0007669"/>
    <property type="project" value="UniProtKB-SubCell"/>
</dbReference>
<evidence type="ECO:0000313" key="15">
    <source>
        <dbReference type="Proteomes" id="UP000242287"/>
    </source>
</evidence>
<dbReference type="PANTHER" id="PTHR28285">
    <property type="entry name" value="PROTEIN BIG1"/>
    <property type="match status" value="1"/>
</dbReference>
<protein>
    <recommendedName>
        <fullName evidence="3">Protein BIG1</fullName>
    </recommendedName>
</protein>
<dbReference type="GO" id="GO:0009272">
    <property type="term" value="P:fungal-type cell wall biogenesis"/>
    <property type="evidence" value="ECO:0007669"/>
    <property type="project" value="TreeGrafter"/>
</dbReference>
<keyword evidence="7 11" id="KW-1133">Transmembrane helix</keyword>
<keyword evidence="6" id="KW-0256">Endoplasmic reticulum</keyword>
<dbReference type="GO" id="GO:0006078">
    <property type="term" value="P:(1-&gt;6)-beta-D-glucan biosynthetic process"/>
    <property type="evidence" value="ECO:0007669"/>
    <property type="project" value="TreeGrafter"/>
</dbReference>
<dbReference type="InterPro" id="IPR046756">
    <property type="entry name" value="VAS1/VOA1_TM"/>
</dbReference>
<evidence type="ECO:0000256" key="9">
    <source>
        <dbReference type="ARBA" id="ARBA00023316"/>
    </source>
</evidence>
<evidence type="ECO:0000256" key="7">
    <source>
        <dbReference type="ARBA" id="ARBA00022989"/>
    </source>
</evidence>
<dbReference type="PANTHER" id="PTHR28285:SF1">
    <property type="entry name" value="PROTEIN BIG1"/>
    <property type="match status" value="1"/>
</dbReference>
<keyword evidence="15" id="KW-1185">Reference proteome</keyword>
<feature type="signal peptide" evidence="12">
    <location>
        <begin position="1"/>
        <end position="17"/>
    </location>
</feature>
<dbReference type="Pfam" id="PF20520">
    <property type="entry name" value="Ac45-VOA1_TM"/>
    <property type="match status" value="1"/>
</dbReference>
<keyword evidence="9" id="KW-0961">Cell wall biogenesis/degradation</keyword>
<gene>
    <name evidence="14" type="ORF">AMATHDRAFT_75538</name>
</gene>
<evidence type="ECO:0000256" key="4">
    <source>
        <dbReference type="ARBA" id="ARBA00022692"/>
    </source>
</evidence>
<comment type="subcellular location">
    <subcellularLocation>
        <location evidence="1">Endoplasmic reticulum membrane</location>
        <topology evidence="1">Single-pass type I membrane protein</topology>
    </subcellularLocation>
</comment>
<evidence type="ECO:0000259" key="13">
    <source>
        <dbReference type="Pfam" id="PF20520"/>
    </source>
</evidence>
<keyword evidence="5 12" id="KW-0732">Signal</keyword>
<evidence type="ECO:0000256" key="2">
    <source>
        <dbReference type="ARBA" id="ARBA00008203"/>
    </source>
</evidence>
<accession>A0A2A9NS15</accession>
<evidence type="ECO:0000256" key="12">
    <source>
        <dbReference type="SAM" id="SignalP"/>
    </source>
</evidence>
<dbReference type="InterPro" id="IPR037654">
    <property type="entry name" value="Big1"/>
</dbReference>
<feature type="domain" description="V-type proton ATPase subunit S1/VOA1 transmembrane" evidence="13">
    <location>
        <begin position="235"/>
        <end position="271"/>
    </location>
</feature>
<sequence>MAVSVLLLAAFSSLVSAYSDTAPFLAWSSHPSNALNSLPTSFQHFDSPLRHVLSNDDLCTHNAIIVIDHPGLHASDLRSLPSSHLSQMVSSTPHVRHYPYVPIDPSLNLLNELDSVSQLCESRLVHFVPGESVTFEHDTKHVVHLRMPSLMHLDEPRRIVAADHESMVSSELDYLTSIFPNYLVIYTGSPLTAEFSKRQSPDISSSLKRPSLHSQFQQPSANTTLSEGGILKRYQLLTPGLITTLLIVLFVLLPIVMVGIHALASIQSPLRVEAPKGYSARDKKTQ</sequence>
<comment type="similarity">
    <text evidence="2">Belongs to the BIG1 family.</text>
</comment>
<dbReference type="GO" id="GO:0071555">
    <property type="term" value="P:cell wall organization"/>
    <property type="evidence" value="ECO:0007669"/>
    <property type="project" value="UniProtKB-KW"/>
</dbReference>
<evidence type="ECO:0000256" key="3">
    <source>
        <dbReference type="ARBA" id="ARBA00022089"/>
    </source>
</evidence>
<evidence type="ECO:0000313" key="14">
    <source>
        <dbReference type="EMBL" id="PFH50556.1"/>
    </source>
</evidence>
<name>A0A2A9NS15_9AGAR</name>
<feature type="chain" id="PRO_5013378334" description="Protein BIG1" evidence="12">
    <location>
        <begin position="18"/>
        <end position="286"/>
    </location>
</feature>